<dbReference type="Proteomes" id="UP001345963">
    <property type="component" value="Unassembled WGS sequence"/>
</dbReference>
<dbReference type="EMBL" id="JAHUTI010090309">
    <property type="protein sequence ID" value="MED6261572.1"/>
    <property type="molecule type" value="Genomic_DNA"/>
</dbReference>
<organism evidence="2 3">
    <name type="scientific">Ataeniobius toweri</name>
    <dbReference type="NCBI Taxonomy" id="208326"/>
    <lineage>
        <taxon>Eukaryota</taxon>
        <taxon>Metazoa</taxon>
        <taxon>Chordata</taxon>
        <taxon>Craniata</taxon>
        <taxon>Vertebrata</taxon>
        <taxon>Euteleostomi</taxon>
        <taxon>Actinopterygii</taxon>
        <taxon>Neopterygii</taxon>
        <taxon>Teleostei</taxon>
        <taxon>Neoteleostei</taxon>
        <taxon>Acanthomorphata</taxon>
        <taxon>Ovalentaria</taxon>
        <taxon>Atherinomorphae</taxon>
        <taxon>Cyprinodontiformes</taxon>
        <taxon>Goodeidae</taxon>
        <taxon>Ataeniobius</taxon>
    </lineage>
</organism>
<evidence type="ECO:0000313" key="2">
    <source>
        <dbReference type="EMBL" id="MED6261572.1"/>
    </source>
</evidence>
<feature type="region of interest" description="Disordered" evidence="1">
    <location>
        <begin position="1"/>
        <end position="23"/>
    </location>
</feature>
<accession>A0ABU7CF40</accession>
<reference evidence="2 3" key="1">
    <citation type="submission" date="2021-07" db="EMBL/GenBank/DDBJ databases">
        <authorList>
            <person name="Palmer J.M."/>
        </authorList>
    </citation>
    <scope>NUCLEOTIDE SEQUENCE [LARGE SCALE GENOMIC DNA]</scope>
    <source>
        <strain evidence="2 3">AT_MEX2019</strain>
        <tissue evidence="2">Muscle</tissue>
    </source>
</reference>
<evidence type="ECO:0000256" key="1">
    <source>
        <dbReference type="SAM" id="MobiDB-lite"/>
    </source>
</evidence>
<keyword evidence="3" id="KW-1185">Reference proteome</keyword>
<evidence type="ECO:0000313" key="3">
    <source>
        <dbReference type="Proteomes" id="UP001345963"/>
    </source>
</evidence>
<name>A0ABU7CF40_9TELE</name>
<sequence>MASLLQHALSSQSSSTPEGVVDSPVSHQLPHFHDVTSPNPEKFPGEVGNCRGFLLQCSLVFNRSPQSFLYDDVKISFILGLLGLLRWAEARFTDYNQFGCTYKEFVQEFKH</sequence>
<gene>
    <name evidence="2" type="ORF">ATANTOWER_006964</name>
</gene>
<feature type="compositionally biased region" description="Low complexity" evidence="1">
    <location>
        <begin position="1"/>
        <end position="15"/>
    </location>
</feature>
<protein>
    <submittedName>
        <fullName evidence="2">Uncharacterized protein</fullName>
    </submittedName>
</protein>
<proteinExistence type="predicted"/>
<comment type="caution">
    <text evidence="2">The sequence shown here is derived from an EMBL/GenBank/DDBJ whole genome shotgun (WGS) entry which is preliminary data.</text>
</comment>